<evidence type="ECO:0000313" key="1">
    <source>
        <dbReference type="EMBL" id="RJT83122.1"/>
    </source>
</evidence>
<reference evidence="1 2" key="1">
    <citation type="submission" date="2018-09" db="EMBL/GenBank/DDBJ databases">
        <title>Novel species of Arthrobacter.</title>
        <authorList>
            <person name="Liu Q."/>
            <person name="Xin Y.-H."/>
        </authorList>
    </citation>
    <scope>NUCLEOTIDE SEQUENCE [LARGE SCALE GENOMIC DNA]</scope>
    <source>
        <strain evidence="1 2">Hz2</strain>
    </source>
</reference>
<accession>A0A3A5M7I8</accession>
<organism evidence="1 2">
    <name type="scientific">Arthrobacter cheniae</name>
    <dbReference type="NCBI Taxonomy" id="1258888"/>
    <lineage>
        <taxon>Bacteria</taxon>
        <taxon>Bacillati</taxon>
        <taxon>Actinomycetota</taxon>
        <taxon>Actinomycetes</taxon>
        <taxon>Micrococcales</taxon>
        <taxon>Micrococcaceae</taxon>
        <taxon>Arthrobacter</taxon>
    </lineage>
</organism>
<evidence type="ECO:0000313" key="2">
    <source>
        <dbReference type="Proteomes" id="UP000272560"/>
    </source>
</evidence>
<name>A0A3A5M7I8_9MICC</name>
<dbReference type="RefSeq" id="WP_120147213.1">
    <property type="nucleotide sequence ID" value="NZ_QZVT01000001.1"/>
</dbReference>
<gene>
    <name evidence="1" type="ORF">D6T63_01295</name>
</gene>
<dbReference type="AlphaFoldDB" id="A0A3A5M7I8"/>
<keyword evidence="2" id="KW-1185">Reference proteome</keyword>
<protein>
    <submittedName>
        <fullName evidence="1">Uncharacterized protein</fullName>
    </submittedName>
</protein>
<comment type="caution">
    <text evidence="1">The sequence shown here is derived from an EMBL/GenBank/DDBJ whole genome shotgun (WGS) entry which is preliminary data.</text>
</comment>
<proteinExistence type="predicted"/>
<dbReference type="Proteomes" id="UP000272560">
    <property type="component" value="Unassembled WGS sequence"/>
</dbReference>
<sequence>MTTRFLSPLGFLSATLGMLALLAGARGYPFLLIAAGGILLALLCIRPGACSAGAHTSDDHTAFSMPSVGTCPPERLREARVLAARVVEDSRAWEDAHHREH</sequence>
<dbReference type="EMBL" id="QZVT01000001">
    <property type="protein sequence ID" value="RJT83122.1"/>
    <property type="molecule type" value="Genomic_DNA"/>
</dbReference>